<reference evidence="3 4" key="1">
    <citation type="journal article" date="2019" name="Environ. Microbiol.">
        <title>Species interactions and distinct microbial communities in high Arctic permafrost affected cryosols are associated with the CH4 and CO2 gas fluxes.</title>
        <authorList>
            <person name="Altshuler I."/>
            <person name="Hamel J."/>
            <person name="Turney S."/>
            <person name="Magnuson E."/>
            <person name="Levesque R."/>
            <person name="Greer C."/>
            <person name="Whyte L.G."/>
        </authorList>
    </citation>
    <scope>NUCLEOTIDE SEQUENCE [LARGE SCALE GENOMIC DNA]</scope>
    <source>
        <strain evidence="3 4">S5.1</strain>
    </source>
</reference>
<dbReference type="AlphaFoldDB" id="A0A502C6B1"/>
<dbReference type="EMBL" id="RCZK01000018">
    <property type="protein sequence ID" value="TPG07509.1"/>
    <property type="molecule type" value="Genomic_DNA"/>
</dbReference>
<feature type="compositionally biased region" description="Low complexity" evidence="1">
    <location>
        <begin position="27"/>
        <end position="38"/>
    </location>
</feature>
<dbReference type="Proteomes" id="UP000318413">
    <property type="component" value="Unassembled WGS sequence"/>
</dbReference>
<feature type="chain" id="PRO_5021473399" evidence="2">
    <location>
        <begin position="27"/>
        <end position="113"/>
    </location>
</feature>
<gene>
    <name evidence="3" type="ORF">EAH84_14450</name>
</gene>
<evidence type="ECO:0000313" key="4">
    <source>
        <dbReference type="Proteomes" id="UP000318413"/>
    </source>
</evidence>
<evidence type="ECO:0000256" key="1">
    <source>
        <dbReference type="SAM" id="MobiDB-lite"/>
    </source>
</evidence>
<protein>
    <submittedName>
        <fullName evidence="3">Uncharacterized protein</fullName>
    </submittedName>
</protein>
<comment type="caution">
    <text evidence="3">The sequence shown here is derived from an EMBL/GenBank/DDBJ whole genome shotgun (WGS) entry which is preliminary data.</text>
</comment>
<keyword evidence="2" id="KW-0732">Signal</keyword>
<feature type="region of interest" description="Disordered" evidence="1">
    <location>
        <begin position="27"/>
        <end position="63"/>
    </location>
</feature>
<proteinExistence type="predicted"/>
<dbReference type="OrthoDB" id="7595386at2"/>
<feature type="compositionally biased region" description="Polar residues" evidence="1">
    <location>
        <begin position="39"/>
        <end position="58"/>
    </location>
</feature>
<accession>A0A502C6B1</accession>
<sequence length="113" mass="12609">MKRSILTAMLSLGALMPLAAVTPAQAQMAQSTTQTQMPNGNVRTTSRTEGPGGTASTRTVDRANGTRTVVRRQTNAYGETRTVQHNRGSRMRTVCRTQWKHGHRVRHCTKRYR</sequence>
<evidence type="ECO:0000313" key="3">
    <source>
        <dbReference type="EMBL" id="TPG07509.1"/>
    </source>
</evidence>
<evidence type="ECO:0000256" key="2">
    <source>
        <dbReference type="SAM" id="SignalP"/>
    </source>
</evidence>
<feature type="signal peptide" evidence="2">
    <location>
        <begin position="1"/>
        <end position="26"/>
    </location>
</feature>
<dbReference type="RefSeq" id="WP_140872703.1">
    <property type="nucleotide sequence ID" value="NZ_RCZK01000018.1"/>
</dbReference>
<keyword evidence="4" id="KW-1185">Reference proteome</keyword>
<organism evidence="3 4">
    <name type="scientific">Sphingomonas oligophenolica</name>
    <dbReference type="NCBI Taxonomy" id="301154"/>
    <lineage>
        <taxon>Bacteria</taxon>
        <taxon>Pseudomonadati</taxon>
        <taxon>Pseudomonadota</taxon>
        <taxon>Alphaproteobacteria</taxon>
        <taxon>Sphingomonadales</taxon>
        <taxon>Sphingomonadaceae</taxon>
        <taxon>Sphingomonas</taxon>
    </lineage>
</organism>
<name>A0A502C6B1_9SPHN</name>